<name>A0A6P2YFM9_BURL3</name>
<proteinExistence type="predicted"/>
<evidence type="ECO:0000313" key="2">
    <source>
        <dbReference type="Proteomes" id="UP000494260"/>
    </source>
</evidence>
<gene>
    <name evidence="1" type="ORF">BLA18109_05928</name>
</gene>
<accession>A0A6P2YFM9</accession>
<organism evidence="1 2">
    <name type="scientific">Burkholderia lata (strain ATCC 17760 / DSM 23089 / LMG 22485 / NCIMB 9086 / R18194 / 383)</name>
    <dbReference type="NCBI Taxonomy" id="482957"/>
    <lineage>
        <taxon>Bacteria</taxon>
        <taxon>Pseudomonadati</taxon>
        <taxon>Pseudomonadota</taxon>
        <taxon>Betaproteobacteria</taxon>
        <taxon>Burkholderiales</taxon>
        <taxon>Burkholderiaceae</taxon>
        <taxon>Burkholderia</taxon>
        <taxon>Burkholderia cepacia complex</taxon>
    </lineage>
</organism>
<sequence length="233" mass="25825">MAALGPVVHASHRDEDMPRVCEFGRVARGSWIAAQLIGNDRVRYRARARAVLASSSPHPDRPVAQCDMRFVATSRVRLAHPDIPCGMTRLPGRSRQHHIHREPALQEPCRVQLRVDSPNPQDKPSIHRRHPCACTHAPPVHGTLPKVSAEERRGALVTENNSPEKVCEALAVGNPATIVGETADGRDFATRIEATQWHSPITDASTIQRHDERMRQDLLSQKLTQCSIQDAAD</sequence>
<dbReference type="AlphaFoldDB" id="A0A6P2YFM9"/>
<reference evidence="1 2" key="1">
    <citation type="submission" date="2019-09" db="EMBL/GenBank/DDBJ databases">
        <authorList>
            <person name="Depoorter E."/>
        </authorList>
    </citation>
    <scope>NUCLEOTIDE SEQUENCE [LARGE SCALE GENOMIC DNA]</scope>
    <source>
        <strain evidence="1">R-18109</strain>
    </source>
</reference>
<dbReference type="Proteomes" id="UP000494260">
    <property type="component" value="Unassembled WGS sequence"/>
</dbReference>
<evidence type="ECO:0000313" key="1">
    <source>
        <dbReference type="EMBL" id="VWD20843.1"/>
    </source>
</evidence>
<protein>
    <submittedName>
        <fullName evidence="1">Uncharacterized protein</fullName>
    </submittedName>
</protein>
<dbReference type="EMBL" id="CABVQH010000025">
    <property type="protein sequence ID" value="VWD20843.1"/>
    <property type="molecule type" value="Genomic_DNA"/>
</dbReference>